<evidence type="ECO:0000313" key="3">
    <source>
        <dbReference type="EMBL" id="BCA95410.1"/>
    </source>
</evidence>
<protein>
    <recommendedName>
        <fullName evidence="1">DUF4158 domain-containing protein</fullName>
    </recommendedName>
</protein>
<evidence type="ECO:0000259" key="1">
    <source>
        <dbReference type="Pfam" id="PF13700"/>
    </source>
</evidence>
<sequence>MYSPNRINLLSDQEIEAIYAIPEFNKAERELYFSITDEEMLIVKKYRTTKAQIYFIRLLGYFKAKQQFYKFNLGQDNNSQFILGKYFGERLLGLTGQIDFKTYQKQKTDILLLFGFKDWQPMHESKIQLHLSELIKLYPKGHDALRQLLNYFSSQQIVLPSYRTIQDMFTNAYSMEDARLDELISVIPESKKEQLSVLINKEDGITPLNVIRLDQKNFKYKAIKAEVDKALGLVELYDFAKNFLPRLKISKNSIRYYADLAEQYAASRLRRLSKPQQWLQALCFVYHRYQQIMDHLITSFIYHTRGIMNEGKIYAEKAMTEHSSGLVVDLPKLARFLKWFPNRKQNLTHDELNHQAYNILPEEQFPALAQFLEGSVFDKKAAKWAFYLESSRQIALYLRPIMLAVPLVFYKKDSDIMKLIDLLKKHYGADKSPSSFKLTRIWRTPSLKQ</sequence>
<dbReference type="AlphaFoldDB" id="A0A6F8T0X0"/>
<feature type="domain" description="DUF4158" evidence="1">
    <location>
        <begin position="9"/>
        <end position="170"/>
    </location>
</feature>
<dbReference type="RefSeq" id="WP_226905520.1">
    <property type="nucleotide sequence ID" value="NZ_AP022839.1"/>
</dbReference>
<dbReference type="Pfam" id="PF13700">
    <property type="entry name" value="DUF4158"/>
    <property type="match status" value="1"/>
</dbReference>
<geneLocation type="plasmid" evidence="4 5">
    <name>pTUM19329-1</name>
</geneLocation>
<dbReference type="EMBL" id="AP022839">
    <property type="protein sequence ID" value="BCA95410.1"/>
    <property type="molecule type" value="Genomic_DNA"/>
</dbReference>
<dbReference type="KEGG" id="lant:TUM19329_35780"/>
<gene>
    <name evidence="2" type="ORF">TUM19329_00230</name>
    <name evidence="3" type="ORF">TUM19329_17710</name>
    <name evidence="4" type="ORF">TUM19329_35780</name>
</gene>
<dbReference type="KEGG" id="lant:TUM19329_00230"/>
<dbReference type="InterPro" id="IPR025296">
    <property type="entry name" value="DUF4158"/>
</dbReference>
<evidence type="ECO:0000313" key="2">
    <source>
        <dbReference type="EMBL" id="BCA93662.1"/>
    </source>
</evidence>
<keyword evidence="4" id="KW-0614">Plasmid</keyword>
<evidence type="ECO:0000313" key="4">
    <source>
        <dbReference type="EMBL" id="BCA97217.1"/>
    </source>
</evidence>
<name>A0A6F8T0X0_9GAMM</name>
<dbReference type="Proteomes" id="UP000502894">
    <property type="component" value="Plasmid pTUM19329-1"/>
</dbReference>
<keyword evidence="5" id="KW-1185">Reference proteome</keyword>
<dbReference type="Proteomes" id="UP000502894">
    <property type="component" value="Chromosome"/>
</dbReference>
<organism evidence="2 5">
    <name type="scientific">Legionella antarctica</name>
    <dbReference type="NCBI Taxonomy" id="2708020"/>
    <lineage>
        <taxon>Bacteria</taxon>
        <taxon>Pseudomonadati</taxon>
        <taxon>Pseudomonadota</taxon>
        <taxon>Gammaproteobacteria</taxon>
        <taxon>Legionellales</taxon>
        <taxon>Legionellaceae</taxon>
        <taxon>Legionella</taxon>
    </lineage>
</organism>
<reference evidence="2" key="1">
    <citation type="journal article" date="2020" name="Microbiol. Resour. Announc.">
        <title>Complete Genome Sequence of Novel Psychrotolerant Legionella Strain TUM19329, Isolated from Antarctic Lake Sediment.</title>
        <authorList>
            <person name="Shimada S."/>
            <person name="Nakai R."/>
            <person name="Aoki K."/>
            <person name="Shimoeda N."/>
            <person name="Ohno G."/>
            <person name="Miyazaki Y."/>
            <person name="Kudoh S."/>
            <person name="Imura S."/>
            <person name="Watanabe K."/>
            <person name="Ishii Y."/>
            <person name="Tateda K."/>
        </authorList>
    </citation>
    <scope>NUCLEOTIDE SEQUENCE [LARGE SCALE GENOMIC DNA]</scope>
    <source>
        <strain evidence="2">TUM19329</strain>
        <plasmid evidence="4">pTUM19329-1</plasmid>
    </source>
</reference>
<dbReference type="KEGG" id="lant:TUM19329_17710"/>
<accession>A0A6F8T0X0</accession>
<proteinExistence type="predicted"/>
<dbReference type="EMBL" id="AP022839">
    <property type="protein sequence ID" value="BCA93662.1"/>
    <property type="molecule type" value="Genomic_DNA"/>
</dbReference>
<evidence type="ECO:0000313" key="5">
    <source>
        <dbReference type="Proteomes" id="UP000502894"/>
    </source>
</evidence>
<dbReference type="EMBL" id="AP022840">
    <property type="protein sequence ID" value="BCA97217.1"/>
    <property type="molecule type" value="Genomic_DNA"/>
</dbReference>